<evidence type="ECO:0000313" key="1">
    <source>
        <dbReference type="EMBL" id="KOG06828.1"/>
    </source>
</evidence>
<dbReference type="InterPro" id="IPR028961">
    <property type="entry name" value="Imm21"/>
</dbReference>
<gene>
    <name evidence="1" type="ORF">ADK34_41485</name>
</gene>
<dbReference type="AlphaFoldDB" id="A0A0L8IZK2"/>
<reference evidence="1 2" key="1">
    <citation type="submission" date="2015-06" db="EMBL/GenBank/DDBJ databases">
        <authorList>
            <person name="Hoefler B.C."/>
            <person name="Straight P.D."/>
        </authorList>
    </citation>
    <scope>NUCLEOTIDE SEQUENCE [LARGE SCALE GENOMIC DNA]</scope>
    <source>
        <strain evidence="1 2">NRRL 3427</strain>
    </source>
</reference>
<protein>
    <submittedName>
        <fullName evidence="1">Uncharacterized protein</fullName>
    </submittedName>
</protein>
<evidence type="ECO:0000313" key="2">
    <source>
        <dbReference type="Proteomes" id="UP000037023"/>
    </source>
</evidence>
<accession>A0A0L8IZK2</accession>
<proteinExistence type="predicted"/>
<dbReference type="EMBL" id="LGUP01000423">
    <property type="protein sequence ID" value="KOG06828.1"/>
    <property type="molecule type" value="Genomic_DNA"/>
</dbReference>
<organism evidence="1 2">
    <name type="scientific">Streptomyces viridochromogenes</name>
    <dbReference type="NCBI Taxonomy" id="1938"/>
    <lineage>
        <taxon>Bacteria</taxon>
        <taxon>Bacillati</taxon>
        <taxon>Actinomycetota</taxon>
        <taxon>Actinomycetes</taxon>
        <taxon>Kitasatosporales</taxon>
        <taxon>Streptomycetaceae</taxon>
        <taxon>Streptomyces</taxon>
    </lineage>
</organism>
<comment type="caution">
    <text evidence="1">The sequence shown here is derived from an EMBL/GenBank/DDBJ whole genome shotgun (WGS) entry which is preliminary data.</text>
</comment>
<dbReference type="PATRIC" id="fig|1938.6.peg.8929"/>
<dbReference type="Pfam" id="PF15589">
    <property type="entry name" value="Imm21"/>
    <property type="match status" value="1"/>
</dbReference>
<dbReference type="Proteomes" id="UP000037023">
    <property type="component" value="Unassembled WGS sequence"/>
</dbReference>
<name>A0A0L8IZK2_STRVR</name>
<sequence length="165" mass="18450">MICRVATWIDGTDFARYALVPEELLPMWEGTEADAVIDEYVSVLRLAGRDVLTLGAEPLPVTWLAEPLAFARWCHADDDTGLLSAVRAAMPADGWEDVVSVELGGRYVLADAAYEAERIVDSLRSTQQPVEALRVELPPRRYHVQSLTIDPDPETRFMLDRLLPE</sequence>